<keyword evidence="1" id="KW-0472">Membrane</keyword>
<reference evidence="2" key="1">
    <citation type="submission" date="2019-09" db="EMBL/GenBank/DDBJ databases">
        <title>Organ-specific transcriptomic study of the physiology of the cattle tick, Rhipicephalus microplus.</title>
        <authorList>
            <person name="Tirloni L."/>
            <person name="Braz G."/>
            <person name="Gandara A.C.P."/>
            <person name="Sabadin G.A."/>
            <person name="da Silva R.M."/>
            <person name="Guizzo M.G."/>
            <person name="Machado J.A."/>
            <person name="Costa E.P."/>
            <person name="Gomes H.F."/>
            <person name="Moraes J."/>
            <person name="Mota M.B.S."/>
            <person name="Mesquita R.D."/>
            <person name="Alvarenga P.H."/>
            <person name="Alves F."/>
            <person name="Seixas A."/>
            <person name="da Fonseca R.N."/>
            <person name="Fogaca A."/>
            <person name="Logullo C."/>
            <person name="Tanaka A."/>
            <person name="Daffre S."/>
            <person name="Termignoni C."/>
            <person name="Vaz I.S.Jr."/>
            <person name="Oliveira P.L."/>
            <person name="Ribeiro J.M."/>
        </authorList>
    </citation>
    <scope>NUCLEOTIDE SEQUENCE</scope>
    <source>
        <strain evidence="2">Porto Alegre</strain>
    </source>
</reference>
<keyword evidence="1" id="KW-0812">Transmembrane</keyword>
<sequence length="102" mass="11844">MKTYLLSFIILSTYIIFIVATHIFERFTPCNTSPRALRFPYEHWPIGNANVRHSRNEIKAIVSRQSERLHSYECYKPASQLTTAACPTESACTLPFDFHFQT</sequence>
<feature type="transmembrane region" description="Helical" evidence="1">
    <location>
        <begin position="6"/>
        <end position="24"/>
    </location>
</feature>
<organism evidence="2">
    <name type="scientific">Rhipicephalus microplus</name>
    <name type="common">Cattle tick</name>
    <name type="synonym">Boophilus microplus</name>
    <dbReference type="NCBI Taxonomy" id="6941"/>
    <lineage>
        <taxon>Eukaryota</taxon>
        <taxon>Metazoa</taxon>
        <taxon>Ecdysozoa</taxon>
        <taxon>Arthropoda</taxon>
        <taxon>Chelicerata</taxon>
        <taxon>Arachnida</taxon>
        <taxon>Acari</taxon>
        <taxon>Parasitiformes</taxon>
        <taxon>Ixodida</taxon>
        <taxon>Ixodoidea</taxon>
        <taxon>Ixodidae</taxon>
        <taxon>Rhipicephalinae</taxon>
        <taxon>Rhipicephalus</taxon>
        <taxon>Boophilus</taxon>
    </lineage>
</organism>
<name>A0A6M2DCC7_RHIMP</name>
<accession>A0A6M2DCC7</accession>
<dbReference type="AlphaFoldDB" id="A0A6M2DCC7"/>
<dbReference type="EMBL" id="GHWJ01010111">
    <property type="protein sequence ID" value="NOV42848.1"/>
    <property type="molecule type" value="Transcribed_RNA"/>
</dbReference>
<proteinExistence type="predicted"/>
<protein>
    <submittedName>
        <fullName evidence="2">Putative secreted protein synganglion overexpressed</fullName>
    </submittedName>
</protein>
<evidence type="ECO:0000313" key="2">
    <source>
        <dbReference type="EMBL" id="NOV42848.1"/>
    </source>
</evidence>
<evidence type="ECO:0000256" key="1">
    <source>
        <dbReference type="SAM" id="Phobius"/>
    </source>
</evidence>
<keyword evidence="1" id="KW-1133">Transmembrane helix</keyword>